<dbReference type="EMBL" id="AEIG01000086">
    <property type="protein sequence ID" value="EGG28691.1"/>
    <property type="molecule type" value="Genomic_DNA"/>
</dbReference>
<organism evidence="3 4">
    <name type="scientific">Aequoribacter fuscus</name>
    <dbReference type="NCBI Taxonomy" id="2518989"/>
    <lineage>
        <taxon>Bacteria</taxon>
        <taxon>Pseudomonadati</taxon>
        <taxon>Pseudomonadota</taxon>
        <taxon>Gammaproteobacteria</taxon>
        <taxon>Cellvibrionales</taxon>
        <taxon>Halieaceae</taxon>
        <taxon>Aequoribacter</taxon>
    </lineage>
</organism>
<protein>
    <submittedName>
        <fullName evidence="3">Acyl-CoA synthase</fullName>
    </submittedName>
</protein>
<dbReference type="InterPro" id="IPR025110">
    <property type="entry name" value="AMP-bd_C"/>
</dbReference>
<dbReference type="STRING" id="2518989.IMCC3088_2644"/>
<dbReference type="NCBIfam" id="NF005801">
    <property type="entry name" value="PRK07656.1"/>
    <property type="match status" value="1"/>
</dbReference>
<comment type="caution">
    <text evidence="3">The sequence shown here is derived from an EMBL/GenBank/DDBJ whole genome shotgun (WGS) entry which is preliminary data.</text>
</comment>
<evidence type="ECO:0000256" key="2">
    <source>
        <dbReference type="ARBA" id="ARBA00022598"/>
    </source>
</evidence>
<evidence type="ECO:0000313" key="4">
    <source>
        <dbReference type="Proteomes" id="UP000005615"/>
    </source>
</evidence>
<dbReference type="PROSITE" id="PS00455">
    <property type="entry name" value="AMP_BINDING"/>
    <property type="match status" value="1"/>
</dbReference>
<dbReference type="PANTHER" id="PTHR43201">
    <property type="entry name" value="ACYL-COA SYNTHETASE"/>
    <property type="match status" value="1"/>
</dbReference>
<name>F3L4P3_9GAMM</name>
<dbReference type="Pfam" id="PF13193">
    <property type="entry name" value="AMP-binding_C"/>
    <property type="match status" value="1"/>
</dbReference>
<evidence type="ECO:0000256" key="1">
    <source>
        <dbReference type="ARBA" id="ARBA00006432"/>
    </source>
</evidence>
<dbReference type="Gene3D" id="3.30.300.30">
    <property type="match status" value="1"/>
</dbReference>
<reference evidence="3 4" key="1">
    <citation type="journal article" date="2011" name="J. Bacteriol.">
        <title>Genome sequence of strain IMCC3088, a proteorhodopsin-containing marine bacterium belonging to the OM60/NOR5 clade.</title>
        <authorList>
            <person name="Jang Y."/>
            <person name="Oh H.M."/>
            <person name="Kang I."/>
            <person name="Lee K."/>
            <person name="Yang S.J."/>
            <person name="Cho J.C."/>
        </authorList>
    </citation>
    <scope>NUCLEOTIDE SEQUENCE [LARGE SCALE GENOMIC DNA]</scope>
    <source>
        <strain evidence="3 4">IMCC3088</strain>
    </source>
</reference>
<dbReference type="GO" id="GO:0006631">
    <property type="term" value="P:fatty acid metabolic process"/>
    <property type="evidence" value="ECO:0007669"/>
    <property type="project" value="TreeGrafter"/>
</dbReference>
<dbReference type="OrthoDB" id="9761989at2"/>
<sequence length="532" mass="57796">MPNSSPSTTIELIYRAAELYQDRPFIEENGTQLSFSEFKQACIETAAGLKQLGFKPGDRAAIWAPNISEWVIAAFGTHFAGGQIVTLNTRYKGEEAAAILNDSQASTLFVMGQFLGNDYLGMIANLALPHLKHRVQLRGEAEPSATQHWDELQNTGRAWIAEHGKEAIEQEALSISGEAISDIMFTSGTTGRAKGVLCGHQQNVQAFATFSEILGLDDTDRYLIINPFFHSFGFKAGLLACLSRGCTVLPEAVFDVDKILERIDNENITVMPGPPTIFQSILAHPNRSKYSLASLTKCTTGAAVIPTELIIAMRDELKISTIITAYGLSESCGLATMCRQGDAPDTIAKTSGRAIPAVEVRCIDEQGNEVAVGEQGEIVIRGFNVMQGYLDNPEATAETIDAEGWLHTGDVGRMDEEGNLTITDRLKDMYISGGFNCYPAEIESTLLRHADVVQAAVIGYPDERMGEVGWAFVTLRQNASANAEDIGAWARNNMANYKAPRKVIVVDALPLNASGKVLKPTLRQEALAGKFK</sequence>
<gene>
    <name evidence="3" type="ORF">IMCC3088_2644</name>
</gene>
<dbReference type="RefSeq" id="WP_009576802.1">
    <property type="nucleotide sequence ID" value="NZ_AEIG01000086.1"/>
</dbReference>
<dbReference type="Gene3D" id="3.40.50.12780">
    <property type="entry name" value="N-terminal domain of ligase-like"/>
    <property type="match status" value="1"/>
</dbReference>
<dbReference type="InterPro" id="IPR042099">
    <property type="entry name" value="ANL_N_sf"/>
</dbReference>
<dbReference type="Proteomes" id="UP000005615">
    <property type="component" value="Unassembled WGS sequence"/>
</dbReference>
<dbReference type="InterPro" id="IPR000873">
    <property type="entry name" value="AMP-dep_synth/lig_dom"/>
</dbReference>
<dbReference type="Pfam" id="PF00501">
    <property type="entry name" value="AMP-binding"/>
    <property type="match status" value="1"/>
</dbReference>
<keyword evidence="2" id="KW-0436">Ligase</keyword>
<evidence type="ECO:0000313" key="3">
    <source>
        <dbReference type="EMBL" id="EGG28691.1"/>
    </source>
</evidence>
<comment type="similarity">
    <text evidence="1">Belongs to the ATP-dependent AMP-binding enzyme family.</text>
</comment>
<proteinExistence type="inferred from homology"/>
<dbReference type="SUPFAM" id="SSF56801">
    <property type="entry name" value="Acetyl-CoA synthetase-like"/>
    <property type="match status" value="1"/>
</dbReference>
<keyword evidence="4" id="KW-1185">Reference proteome</keyword>
<dbReference type="FunFam" id="3.30.300.30:FF:000008">
    <property type="entry name" value="2,3-dihydroxybenzoate-AMP ligase"/>
    <property type="match status" value="1"/>
</dbReference>
<dbReference type="GO" id="GO:0031956">
    <property type="term" value="F:medium-chain fatty acid-CoA ligase activity"/>
    <property type="evidence" value="ECO:0007669"/>
    <property type="project" value="TreeGrafter"/>
</dbReference>
<dbReference type="InterPro" id="IPR045851">
    <property type="entry name" value="AMP-bd_C_sf"/>
</dbReference>
<dbReference type="eggNOG" id="COG0318">
    <property type="taxonomic scope" value="Bacteria"/>
</dbReference>
<accession>F3L4P3</accession>
<dbReference type="PANTHER" id="PTHR43201:SF5">
    <property type="entry name" value="MEDIUM-CHAIN ACYL-COA LIGASE ACSF2, MITOCHONDRIAL"/>
    <property type="match status" value="1"/>
</dbReference>
<dbReference type="AlphaFoldDB" id="F3L4P3"/>
<dbReference type="InterPro" id="IPR020845">
    <property type="entry name" value="AMP-binding_CS"/>
</dbReference>